<organism evidence="4 5">
    <name type="scientific">Acinetobacter tandoii</name>
    <dbReference type="NCBI Taxonomy" id="202954"/>
    <lineage>
        <taxon>Bacteria</taxon>
        <taxon>Pseudomonadati</taxon>
        <taxon>Pseudomonadota</taxon>
        <taxon>Gammaproteobacteria</taxon>
        <taxon>Moraxellales</taxon>
        <taxon>Moraxellaceae</taxon>
        <taxon>Acinetobacter</taxon>
    </lineage>
</organism>
<dbReference type="PIRSF" id="PIRSF001220">
    <property type="entry name" value="L-ASNase_gatD"/>
    <property type="match status" value="1"/>
</dbReference>
<name>A0A5N4WBP0_9GAMM</name>
<dbReference type="Pfam" id="PF00710">
    <property type="entry name" value="Asparaginase"/>
    <property type="match status" value="1"/>
</dbReference>
<accession>A0A5N4WBP0</accession>
<proteinExistence type="predicted"/>
<dbReference type="InterPro" id="IPR037152">
    <property type="entry name" value="L-asparaginase_N_sf"/>
</dbReference>
<evidence type="ECO:0000259" key="3">
    <source>
        <dbReference type="Pfam" id="PF00710"/>
    </source>
</evidence>
<comment type="caution">
    <text evidence="4">The sequence shown here is derived from an EMBL/GenBank/DDBJ whole genome shotgun (WGS) entry which is preliminary data.</text>
</comment>
<evidence type="ECO:0000313" key="5">
    <source>
        <dbReference type="Proteomes" id="UP000325788"/>
    </source>
</evidence>
<evidence type="ECO:0000256" key="1">
    <source>
        <dbReference type="PIRSR" id="PIRSR001220-1"/>
    </source>
</evidence>
<feature type="binding site" evidence="2">
    <location>
        <begin position="86"/>
        <end position="87"/>
    </location>
    <ligand>
        <name>substrate</name>
    </ligand>
</feature>
<dbReference type="Proteomes" id="UP000325788">
    <property type="component" value="Unassembled WGS sequence"/>
</dbReference>
<protein>
    <submittedName>
        <fullName evidence="4">Asparaginase</fullName>
    </submittedName>
</protein>
<gene>
    <name evidence="4" type="ORF">F4W09_08245</name>
</gene>
<dbReference type="PIRSF" id="PIRSF500176">
    <property type="entry name" value="L_ASNase"/>
    <property type="match status" value="1"/>
</dbReference>
<feature type="active site" description="O-isoaspartyl threonine intermediate" evidence="1">
    <location>
        <position position="13"/>
    </location>
</feature>
<dbReference type="GO" id="GO:0004067">
    <property type="term" value="F:asparaginase activity"/>
    <property type="evidence" value="ECO:0007669"/>
    <property type="project" value="UniProtKB-UniRule"/>
</dbReference>
<dbReference type="InterPro" id="IPR027473">
    <property type="entry name" value="L-asparaginase_C"/>
</dbReference>
<evidence type="ECO:0000313" key="4">
    <source>
        <dbReference type="EMBL" id="KAB1855787.1"/>
    </source>
</evidence>
<reference evidence="4 5" key="1">
    <citation type="submission" date="2019-09" db="EMBL/GenBank/DDBJ databases">
        <title>Draft genome sequence of Acinetobacter tandoii W4-4-4 isolated from environmental water sample.</title>
        <authorList>
            <person name="Wee S.K."/>
            <person name="Yan B."/>
            <person name="Mustaffa S.B."/>
            <person name="Yap E.P.H."/>
        </authorList>
    </citation>
    <scope>NUCLEOTIDE SEQUENCE [LARGE SCALE GENOMIC DNA]</scope>
    <source>
        <strain evidence="4 5">W4-4-4</strain>
    </source>
</reference>
<dbReference type="Gene3D" id="3.40.50.40">
    <property type="match status" value="1"/>
</dbReference>
<dbReference type="PRINTS" id="PR00139">
    <property type="entry name" value="ASNGLNASE"/>
</dbReference>
<sequence>MMKKIALIYMGGTFGCVGEPLSPMPAAAFLPQLEKVLPLDLTIECMVAPVIKDSSACTPADWLQLVQFIQQLQLQQFQHFVIIHGTDTLSYASAILSRFLGQSAHVVLTGSQYPLLNVEGSDTREFTDAIDNLNFALHAVHTQPVGVYLAFHQQLLHGRSVLKQHTTELDAFAGLNSQQELSHPSPAYLVKAEDLIKADQFNCLNLMMQPIALDQQLLNLQTIAQHPPQFLILQGFGTGNLAVNAACIELFQQLRQQGCMVLLTTQVSFGKTDQRYAISSWIQEAGVMVSDCISHADLYAKALLMYLKHDSIDQCFSHWHDSV</sequence>
<feature type="domain" description="L-asparaginase N-terminal" evidence="3">
    <location>
        <begin position="4"/>
        <end position="177"/>
    </location>
</feature>
<evidence type="ECO:0000256" key="2">
    <source>
        <dbReference type="PIRSR" id="PIRSR001220-2"/>
    </source>
</evidence>
<dbReference type="PROSITE" id="PS51732">
    <property type="entry name" value="ASN_GLN_ASE_3"/>
    <property type="match status" value="1"/>
</dbReference>
<dbReference type="SUPFAM" id="SSF53774">
    <property type="entry name" value="Glutaminase/Asparaginase"/>
    <property type="match status" value="1"/>
</dbReference>
<dbReference type="SFLD" id="SFLDS00057">
    <property type="entry name" value="Glutaminase/Asparaginase"/>
    <property type="match status" value="1"/>
</dbReference>
<dbReference type="RefSeq" id="WP_151504548.1">
    <property type="nucleotide sequence ID" value="NZ_JBODRR010000034.1"/>
</dbReference>
<dbReference type="AlphaFoldDB" id="A0A5N4WBP0"/>
<dbReference type="PANTHER" id="PTHR11707:SF28">
    <property type="entry name" value="60 KDA LYSOPHOSPHOLIPASE"/>
    <property type="match status" value="1"/>
</dbReference>
<dbReference type="PANTHER" id="PTHR11707">
    <property type="entry name" value="L-ASPARAGINASE"/>
    <property type="match status" value="1"/>
</dbReference>
<dbReference type="InterPro" id="IPR036152">
    <property type="entry name" value="Asp/glu_Ase-like_sf"/>
</dbReference>
<dbReference type="InterPro" id="IPR006034">
    <property type="entry name" value="Asparaginase/glutaminase-like"/>
</dbReference>
<dbReference type="EMBL" id="VXLD01000004">
    <property type="protein sequence ID" value="KAB1855787.1"/>
    <property type="molecule type" value="Genomic_DNA"/>
</dbReference>
<dbReference type="SMART" id="SM00870">
    <property type="entry name" value="Asparaginase"/>
    <property type="match status" value="1"/>
</dbReference>
<feature type="binding site" evidence="2">
    <location>
        <position position="54"/>
    </location>
    <ligand>
        <name>substrate</name>
    </ligand>
</feature>
<dbReference type="PROSITE" id="PS51257">
    <property type="entry name" value="PROKAR_LIPOPROTEIN"/>
    <property type="match status" value="1"/>
</dbReference>
<dbReference type="InterPro" id="IPR027474">
    <property type="entry name" value="L-asparaginase_N"/>
</dbReference>
<dbReference type="Gene3D" id="3.40.50.1170">
    <property type="entry name" value="L-asparaginase, N-terminal domain"/>
    <property type="match status" value="1"/>
</dbReference>